<organism evidence="1">
    <name type="scientific">Anguilla anguilla</name>
    <name type="common">European freshwater eel</name>
    <name type="synonym">Muraena anguilla</name>
    <dbReference type="NCBI Taxonomy" id="7936"/>
    <lineage>
        <taxon>Eukaryota</taxon>
        <taxon>Metazoa</taxon>
        <taxon>Chordata</taxon>
        <taxon>Craniata</taxon>
        <taxon>Vertebrata</taxon>
        <taxon>Euteleostomi</taxon>
        <taxon>Actinopterygii</taxon>
        <taxon>Neopterygii</taxon>
        <taxon>Teleostei</taxon>
        <taxon>Anguilliformes</taxon>
        <taxon>Anguillidae</taxon>
        <taxon>Anguilla</taxon>
    </lineage>
</organism>
<name>A0A0E9XGG8_ANGAN</name>
<protein>
    <submittedName>
        <fullName evidence="1">Uncharacterized protein</fullName>
    </submittedName>
</protein>
<reference evidence="1" key="2">
    <citation type="journal article" date="2015" name="Fish Shellfish Immunol.">
        <title>Early steps in the European eel (Anguilla anguilla)-Vibrio vulnificus interaction in the gills: Role of the RtxA13 toxin.</title>
        <authorList>
            <person name="Callol A."/>
            <person name="Pajuelo D."/>
            <person name="Ebbesson L."/>
            <person name="Teles M."/>
            <person name="MacKenzie S."/>
            <person name="Amaro C."/>
        </authorList>
    </citation>
    <scope>NUCLEOTIDE SEQUENCE</scope>
</reference>
<dbReference type="AlphaFoldDB" id="A0A0E9XGG8"/>
<sequence>MHITYCKCKQISKTLEYLGTFEGNFRIFHSQRNNPD</sequence>
<proteinExistence type="predicted"/>
<evidence type="ECO:0000313" key="1">
    <source>
        <dbReference type="EMBL" id="JAI01813.1"/>
    </source>
</evidence>
<accession>A0A0E9XGG8</accession>
<dbReference type="EMBL" id="GBXM01006765">
    <property type="protein sequence ID" value="JAI01813.1"/>
    <property type="molecule type" value="Transcribed_RNA"/>
</dbReference>
<reference evidence="1" key="1">
    <citation type="submission" date="2014-11" db="EMBL/GenBank/DDBJ databases">
        <authorList>
            <person name="Amaro Gonzalez C."/>
        </authorList>
    </citation>
    <scope>NUCLEOTIDE SEQUENCE</scope>
</reference>